<feature type="region of interest" description="Disordered" evidence="1">
    <location>
        <begin position="533"/>
        <end position="565"/>
    </location>
</feature>
<name>A0A0F9QW55_9ZZZZ</name>
<evidence type="ECO:0008006" key="3">
    <source>
        <dbReference type="Google" id="ProtNLM"/>
    </source>
</evidence>
<proteinExistence type="predicted"/>
<protein>
    <recommendedName>
        <fullName evidence="3">Portal protein</fullName>
    </recommendedName>
</protein>
<comment type="caution">
    <text evidence="2">The sequence shown here is derived from an EMBL/GenBank/DDBJ whole genome shotgun (WGS) entry which is preliminary data.</text>
</comment>
<gene>
    <name evidence="2" type="ORF">LCGC14_0651350</name>
</gene>
<dbReference type="AlphaFoldDB" id="A0A0F9QW55"/>
<reference evidence="2" key="1">
    <citation type="journal article" date="2015" name="Nature">
        <title>Complex archaea that bridge the gap between prokaryotes and eukaryotes.</title>
        <authorList>
            <person name="Spang A."/>
            <person name="Saw J.H."/>
            <person name="Jorgensen S.L."/>
            <person name="Zaremba-Niedzwiedzka K."/>
            <person name="Martijn J."/>
            <person name="Lind A.E."/>
            <person name="van Eijk R."/>
            <person name="Schleper C."/>
            <person name="Guy L."/>
            <person name="Ettema T.J."/>
        </authorList>
    </citation>
    <scope>NUCLEOTIDE SEQUENCE</scope>
</reference>
<evidence type="ECO:0000256" key="1">
    <source>
        <dbReference type="SAM" id="MobiDB-lite"/>
    </source>
</evidence>
<evidence type="ECO:0000313" key="2">
    <source>
        <dbReference type="EMBL" id="KKN48590.1"/>
    </source>
</evidence>
<accession>A0A0F9QW55</accession>
<organism evidence="2">
    <name type="scientific">marine sediment metagenome</name>
    <dbReference type="NCBI Taxonomy" id="412755"/>
    <lineage>
        <taxon>unclassified sequences</taxon>
        <taxon>metagenomes</taxon>
        <taxon>ecological metagenomes</taxon>
    </lineage>
</organism>
<sequence length="565" mass="63174">MPENDTWALIEKRMNALKPLHSRMDRTRDQLYMEDFQLLGFDGKAALKNVINVTSNAPSVFADAIKADLMTAKWQTVVEGDISQEIKQNIVQFVDASFEQADEFLLNRFGLTSLKSWLASHVCIRSFIGVRWLVTEKDGELQIDCLPVDMRWTPHQYDKDGLAWVAPISFRNMDDLKLEYPNKELRAGKGGGEEINDSEVRDYWSRKVNELWINEGKVVSGPNSSGKPPFVIASPPTGFSLRDKGFLEHEAEDIFFNNSKLYNEWNRTLSVEQTYNMRQLYPAYEREFEVLDGKPAQPAPKAGQVGKVKKGERAQVVETGDMNRGSAQARQDVKDAIAVGGASDAELGSSQLDRPGIWFTRQFEIRQKLEAPRLEALQIMRQGLAELNIEQFINGGMGELMVGKTGSKNKFSADMLGNPSKYRITSRFMISSKTQETVNLAQAQSAIGILPLSVIHRDILNVEDPAGLMRELALEKAKANDASIELIEMAFRYVDEAEQIKDEAEKDLKLLQSKRLFEQAVATIKASRQLLQNPEIDQPQASRSVLSGALSEGNGAGGNGQEVLP</sequence>
<dbReference type="EMBL" id="LAZR01001214">
    <property type="protein sequence ID" value="KKN48590.1"/>
    <property type="molecule type" value="Genomic_DNA"/>
</dbReference>
<feature type="compositionally biased region" description="Gly residues" evidence="1">
    <location>
        <begin position="554"/>
        <end position="565"/>
    </location>
</feature>